<dbReference type="EC" id="2.1.1.-" evidence="1"/>
<reference evidence="1 2" key="1">
    <citation type="submission" date="2020-08" db="EMBL/GenBank/DDBJ databases">
        <title>Genome sequence of Thermomonas brevis KACC 16975T.</title>
        <authorList>
            <person name="Hyun D.-W."/>
            <person name="Bae J.-W."/>
        </authorList>
    </citation>
    <scope>NUCLEOTIDE SEQUENCE [LARGE SCALE GENOMIC DNA]</scope>
    <source>
        <strain evidence="1 2">KACC 16975</strain>
    </source>
</reference>
<dbReference type="EMBL" id="CP060711">
    <property type="protein sequence ID" value="QNN45692.1"/>
    <property type="molecule type" value="Genomic_DNA"/>
</dbReference>
<dbReference type="RefSeq" id="WP_187569460.1">
    <property type="nucleotide sequence ID" value="NZ_CP060711.1"/>
</dbReference>
<keyword evidence="2" id="KW-1185">Reference proteome</keyword>
<dbReference type="InterPro" id="IPR029063">
    <property type="entry name" value="SAM-dependent_MTases_sf"/>
</dbReference>
<dbReference type="KEGG" id="tbv:H9L17_10805"/>
<evidence type="ECO:0000313" key="2">
    <source>
        <dbReference type="Proteomes" id="UP000515977"/>
    </source>
</evidence>
<dbReference type="Gene3D" id="3.40.50.150">
    <property type="entry name" value="Vaccinia Virus protein VP39"/>
    <property type="match status" value="1"/>
</dbReference>
<organism evidence="1 2">
    <name type="scientific">Thermomonas brevis</name>
    <dbReference type="NCBI Taxonomy" id="215691"/>
    <lineage>
        <taxon>Bacteria</taxon>
        <taxon>Pseudomonadati</taxon>
        <taxon>Pseudomonadota</taxon>
        <taxon>Gammaproteobacteria</taxon>
        <taxon>Lysobacterales</taxon>
        <taxon>Lysobacteraceae</taxon>
        <taxon>Thermomonas</taxon>
    </lineage>
</organism>
<sequence length="274" mass="31024">MTAFASRLARHWLPPALRHALNRMAGQTFRYSGRFDTWQEACRAADGYDDKRIIERIHSAALAVREGRAAWEQDGESHPEIILNFPVLACLAKATRKDDTLRVLDIGGGFGSSWLQASQGMPDIKLHWTIVEQERVVSLARQDFNNQGVRYTHSLDEALATNEYDLALLSSVLQYIATPHAILDQLASSEIKWIVIDRHPCSNAGEVITIQHCPRRLYKATYPSWLFDCESLRSKLNLTHDLALSWQGQDQPIQGDGFHASFAGMCWKRRGEHT</sequence>
<evidence type="ECO:0000313" key="1">
    <source>
        <dbReference type="EMBL" id="QNN45692.1"/>
    </source>
</evidence>
<dbReference type="Proteomes" id="UP000515977">
    <property type="component" value="Chromosome"/>
</dbReference>
<keyword evidence="1" id="KW-0808">Transferase</keyword>
<gene>
    <name evidence="1" type="ORF">H9L17_10805</name>
</gene>
<dbReference type="GO" id="GO:0032259">
    <property type="term" value="P:methylation"/>
    <property type="evidence" value="ECO:0007669"/>
    <property type="project" value="UniProtKB-KW"/>
</dbReference>
<proteinExistence type="predicted"/>
<dbReference type="NCBIfam" id="TIGR04325">
    <property type="entry name" value="MTase_LIC12133"/>
    <property type="match status" value="1"/>
</dbReference>
<name>A0A7G9QQR7_9GAMM</name>
<accession>A0A7G9QQR7</accession>
<dbReference type="GO" id="GO:0008168">
    <property type="term" value="F:methyltransferase activity"/>
    <property type="evidence" value="ECO:0007669"/>
    <property type="project" value="UniProtKB-KW"/>
</dbReference>
<keyword evidence="1" id="KW-0489">Methyltransferase</keyword>
<dbReference type="SUPFAM" id="SSF53335">
    <property type="entry name" value="S-adenosyl-L-methionine-dependent methyltransferases"/>
    <property type="match status" value="1"/>
</dbReference>
<dbReference type="InterPro" id="IPR027612">
    <property type="entry name" value="Put_MTase_LIC12133"/>
</dbReference>
<dbReference type="AlphaFoldDB" id="A0A7G9QQR7"/>
<protein>
    <submittedName>
        <fullName evidence="1">Methyltransferase, TIGR04325 family</fullName>
        <ecNumber evidence="1">2.1.1.-</ecNumber>
    </submittedName>
</protein>